<feature type="region of interest" description="Disordered" evidence="1">
    <location>
        <begin position="325"/>
        <end position="350"/>
    </location>
</feature>
<evidence type="ECO:0000313" key="2">
    <source>
        <dbReference type="EMBL" id="OQD62361.1"/>
    </source>
</evidence>
<keyword evidence="3" id="KW-1185">Reference proteome</keyword>
<evidence type="ECO:0000313" key="3">
    <source>
        <dbReference type="Proteomes" id="UP000191408"/>
    </source>
</evidence>
<reference evidence="3" key="1">
    <citation type="journal article" date="2017" name="Nat. Microbiol.">
        <title>Global analysis of biosynthetic gene clusters reveals vast potential of secondary metabolite production in Penicillium species.</title>
        <authorList>
            <person name="Nielsen J.C."/>
            <person name="Grijseels S."/>
            <person name="Prigent S."/>
            <person name="Ji B."/>
            <person name="Dainat J."/>
            <person name="Nielsen K.F."/>
            <person name="Frisvad J.C."/>
            <person name="Workman M."/>
            <person name="Nielsen J."/>
        </authorList>
    </citation>
    <scope>NUCLEOTIDE SEQUENCE [LARGE SCALE GENOMIC DNA]</scope>
    <source>
        <strain evidence="3">IBT 4502</strain>
    </source>
</reference>
<dbReference type="OrthoDB" id="4351222at2759"/>
<sequence>MAGNLTSSMSVQNLQVLLVQAMRPSRDPSQPALDPRAVYGTTTYNNTTFQLGLHHPSHIPIRDTRPQMIPYASHLQPGDRYPYPKFPSLGYGPFLSPPSGLEELSTLENSFQGLQYPSNPVDSTSDLVDMDWDSEPRTESESEKRVASRGTNQKRFRSQTPDPTPNKKVRSAPDPTPAEPARGEWKEIFTRSVHKHPDLMRHLEQRKTDPVYHYYHEIMDTSSNQSSIYWNWKTENDLPADLKGLEKELLTYEQIKTLAFFKPGIRKRYETAFRWSGQIRSEYARLLETVENGRFKLPARLLHSCNPCLVGQYLFWKVSSENLPSRQTTSSPAKSPAIHPELANPPIPAQPAEKQATNLALSSQVPGSAQNDIRMAVLLHELRMTQRDRQNHFSFSQTLSAQLIVQSAEVTALRDRIQRYDTLLEGHPALQLQVKKWPPLPQPTRMPTLPAQSLIRDRTRLENPFFNHS</sequence>
<name>A0A1V6NCB0_PENPO</name>
<dbReference type="Proteomes" id="UP000191408">
    <property type="component" value="Unassembled WGS sequence"/>
</dbReference>
<comment type="caution">
    <text evidence="2">The sequence shown here is derived from an EMBL/GenBank/DDBJ whole genome shotgun (WGS) entry which is preliminary data.</text>
</comment>
<proteinExistence type="predicted"/>
<dbReference type="AlphaFoldDB" id="A0A1V6NCB0"/>
<organism evidence="2 3">
    <name type="scientific">Penicillium polonicum</name>
    <dbReference type="NCBI Taxonomy" id="60169"/>
    <lineage>
        <taxon>Eukaryota</taxon>
        <taxon>Fungi</taxon>
        <taxon>Dikarya</taxon>
        <taxon>Ascomycota</taxon>
        <taxon>Pezizomycotina</taxon>
        <taxon>Eurotiomycetes</taxon>
        <taxon>Eurotiomycetidae</taxon>
        <taxon>Eurotiales</taxon>
        <taxon>Aspergillaceae</taxon>
        <taxon>Penicillium</taxon>
    </lineage>
</organism>
<dbReference type="EMBL" id="MDYM01000012">
    <property type="protein sequence ID" value="OQD62361.1"/>
    <property type="molecule type" value="Genomic_DNA"/>
</dbReference>
<evidence type="ECO:0000256" key="1">
    <source>
        <dbReference type="SAM" id="MobiDB-lite"/>
    </source>
</evidence>
<protein>
    <submittedName>
        <fullName evidence="2">Uncharacterized protein</fullName>
    </submittedName>
</protein>
<gene>
    <name evidence="2" type="ORF">PENPOL_c012G02299</name>
</gene>
<feature type="compositionally biased region" description="Polar residues" evidence="1">
    <location>
        <begin position="112"/>
        <end position="126"/>
    </location>
</feature>
<accession>A0A1V6NCB0</accession>
<feature type="compositionally biased region" description="Basic and acidic residues" evidence="1">
    <location>
        <begin position="134"/>
        <end position="146"/>
    </location>
</feature>
<feature type="region of interest" description="Disordered" evidence="1">
    <location>
        <begin position="112"/>
        <end position="182"/>
    </location>
</feature>